<dbReference type="GO" id="GO:0008289">
    <property type="term" value="F:lipid binding"/>
    <property type="evidence" value="ECO:0007669"/>
    <property type="project" value="UniProtKB-KW"/>
</dbReference>
<evidence type="ECO:0000256" key="1">
    <source>
        <dbReference type="ARBA" id="ARBA00006583"/>
    </source>
</evidence>
<comment type="caution">
    <text evidence="14">The sequence shown here is derived from an EMBL/GenBank/DDBJ whole genome shotgun (WGS) entry which is preliminary data.</text>
</comment>
<dbReference type="InterPro" id="IPR013159">
    <property type="entry name" value="DnaA_C"/>
</dbReference>
<dbReference type="InterPro" id="IPR003593">
    <property type="entry name" value="AAA+_ATPase"/>
</dbReference>
<comment type="similarity">
    <text evidence="1 8 11">Belongs to the DnaA family.</text>
</comment>
<comment type="subunit">
    <text evidence="8">Oligomerizes as a right-handed, spiral filament on DNA at oriC.</text>
</comment>
<dbReference type="GO" id="GO:0003688">
    <property type="term" value="F:DNA replication origin binding"/>
    <property type="evidence" value="ECO:0007669"/>
    <property type="project" value="UniProtKB-UniRule"/>
</dbReference>
<dbReference type="GO" id="GO:0006275">
    <property type="term" value="P:regulation of DNA replication"/>
    <property type="evidence" value="ECO:0007669"/>
    <property type="project" value="UniProtKB-UniRule"/>
</dbReference>
<dbReference type="Pfam" id="PF11638">
    <property type="entry name" value="DnaA_N"/>
    <property type="match status" value="1"/>
</dbReference>
<evidence type="ECO:0000313" key="14">
    <source>
        <dbReference type="EMBL" id="PIY94191.1"/>
    </source>
</evidence>
<dbReference type="SMART" id="SM00760">
    <property type="entry name" value="Bac_DnaA_C"/>
    <property type="match status" value="1"/>
</dbReference>
<dbReference type="AlphaFoldDB" id="A0A2M7RC84"/>
<keyword evidence="2 8" id="KW-0963">Cytoplasm</keyword>
<keyword evidence="3 8" id="KW-0235">DNA replication</keyword>
<evidence type="ECO:0000256" key="3">
    <source>
        <dbReference type="ARBA" id="ARBA00022705"/>
    </source>
</evidence>
<dbReference type="InterPro" id="IPR038454">
    <property type="entry name" value="DnaA_N_sf"/>
</dbReference>
<feature type="domain" description="Chromosomal replication initiator DnaA C-terminal" evidence="13">
    <location>
        <begin position="363"/>
        <end position="432"/>
    </location>
</feature>
<dbReference type="SMART" id="SM00382">
    <property type="entry name" value="AAA"/>
    <property type="match status" value="1"/>
</dbReference>
<feature type="binding site" evidence="8">
    <location>
        <position position="165"/>
    </location>
    <ligand>
        <name>ATP</name>
        <dbReference type="ChEBI" id="CHEBI:30616"/>
    </ligand>
</feature>
<dbReference type="PANTHER" id="PTHR30050">
    <property type="entry name" value="CHROMOSOMAL REPLICATION INITIATOR PROTEIN DNAA"/>
    <property type="match status" value="1"/>
</dbReference>
<dbReference type="Proteomes" id="UP000228689">
    <property type="component" value="Unassembled WGS sequence"/>
</dbReference>
<dbReference type="SUPFAM" id="SSF48295">
    <property type="entry name" value="TrpR-like"/>
    <property type="match status" value="1"/>
</dbReference>
<comment type="domain">
    <text evidence="8">Domain I is involved in oligomerization and binding regulators, domain II is flexibile and of varying length in different bacteria, domain III forms the AAA+ region, while domain IV binds dsDNA.</text>
</comment>
<dbReference type="InterPro" id="IPR020591">
    <property type="entry name" value="Chromosome_initiator_DnaA-like"/>
</dbReference>
<evidence type="ECO:0000256" key="10">
    <source>
        <dbReference type="RuleBase" id="RU000577"/>
    </source>
</evidence>
<dbReference type="InterPro" id="IPR001957">
    <property type="entry name" value="Chromosome_initiator_DnaA"/>
</dbReference>
<dbReference type="Pfam" id="PF00308">
    <property type="entry name" value="Bac_DnaA"/>
    <property type="match status" value="1"/>
</dbReference>
<dbReference type="HAMAP" id="MF_00377">
    <property type="entry name" value="DnaA_bact"/>
    <property type="match status" value="1"/>
</dbReference>
<dbReference type="InterPro" id="IPR013317">
    <property type="entry name" value="DnaA_dom"/>
</dbReference>
<evidence type="ECO:0000256" key="8">
    <source>
        <dbReference type="HAMAP-Rule" id="MF_00377"/>
    </source>
</evidence>
<feature type="binding site" evidence="8">
    <location>
        <position position="166"/>
    </location>
    <ligand>
        <name>ATP</name>
        <dbReference type="ChEBI" id="CHEBI:30616"/>
    </ligand>
</feature>
<name>A0A2M7RC84_9BACT</name>
<dbReference type="GO" id="GO:0006270">
    <property type="term" value="P:DNA replication initiation"/>
    <property type="evidence" value="ECO:0007669"/>
    <property type="project" value="UniProtKB-UniRule"/>
</dbReference>
<comment type="caution">
    <text evidence="8">Lacks conserved residue(s) required for the propagation of feature annotation.</text>
</comment>
<protein>
    <recommendedName>
        <fullName evidence="8 9">Chromosomal replication initiator protein DnaA</fullName>
    </recommendedName>
</protein>
<keyword evidence="5 8" id="KW-0067">ATP-binding</keyword>
<evidence type="ECO:0000313" key="15">
    <source>
        <dbReference type="Proteomes" id="UP000228689"/>
    </source>
</evidence>
<dbReference type="PRINTS" id="PR00051">
    <property type="entry name" value="DNAA"/>
</dbReference>
<dbReference type="GO" id="GO:0005737">
    <property type="term" value="C:cytoplasm"/>
    <property type="evidence" value="ECO:0007669"/>
    <property type="project" value="UniProtKB-SubCell"/>
</dbReference>
<organism evidence="14 15">
    <name type="scientific">Candidatus Komeilibacteria bacterium CG_4_10_14_0_8_um_filter_37_78</name>
    <dbReference type="NCBI Taxonomy" id="1974471"/>
    <lineage>
        <taxon>Bacteria</taxon>
        <taxon>Candidatus Komeiliibacteriota</taxon>
    </lineage>
</organism>
<dbReference type="InterPro" id="IPR010921">
    <property type="entry name" value="Trp_repressor/repl_initiator"/>
</dbReference>
<dbReference type="NCBIfam" id="TIGR00362">
    <property type="entry name" value="DnaA"/>
    <property type="match status" value="1"/>
</dbReference>
<dbReference type="CDD" id="cd06571">
    <property type="entry name" value="Bac_DnaA_C"/>
    <property type="match status" value="1"/>
</dbReference>
<keyword evidence="4 8" id="KW-0547">Nucleotide-binding</keyword>
<feature type="domain" description="AAA+ ATPase" evidence="12">
    <location>
        <begin position="151"/>
        <end position="282"/>
    </location>
</feature>
<feature type="binding site" evidence="8">
    <location>
        <position position="164"/>
    </location>
    <ligand>
        <name>ATP</name>
        <dbReference type="ChEBI" id="CHEBI:30616"/>
    </ligand>
</feature>
<dbReference type="Gene3D" id="3.40.50.300">
    <property type="entry name" value="P-loop containing nucleotide triphosphate hydrolases"/>
    <property type="match status" value="1"/>
</dbReference>
<dbReference type="EMBL" id="PFMC01000071">
    <property type="protein sequence ID" value="PIY94191.1"/>
    <property type="molecule type" value="Genomic_DNA"/>
</dbReference>
<dbReference type="Gene3D" id="1.10.8.60">
    <property type="match status" value="1"/>
</dbReference>
<dbReference type="GO" id="GO:0005524">
    <property type="term" value="F:ATP binding"/>
    <property type="evidence" value="ECO:0007669"/>
    <property type="project" value="UniProtKB-UniRule"/>
</dbReference>
<dbReference type="Gene3D" id="1.10.1750.10">
    <property type="match status" value="1"/>
</dbReference>
<dbReference type="SUPFAM" id="SSF52540">
    <property type="entry name" value="P-loop containing nucleoside triphosphate hydrolases"/>
    <property type="match status" value="1"/>
</dbReference>
<feature type="region of interest" description="Domain I, interacts with DnaA modulators" evidence="8">
    <location>
        <begin position="1"/>
        <end position="81"/>
    </location>
</feature>
<keyword evidence="7 8" id="KW-0238">DNA-binding</keyword>
<comment type="subcellular location">
    <subcellularLocation>
        <location evidence="8">Cytoplasm</location>
    </subcellularLocation>
</comment>
<feature type="region of interest" description="Domain III, AAA+ region" evidence="8">
    <location>
        <begin position="118"/>
        <end position="334"/>
    </location>
</feature>
<evidence type="ECO:0000256" key="4">
    <source>
        <dbReference type="ARBA" id="ARBA00022741"/>
    </source>
</evidence>
<dbReference type="FunFam" id="3.40.50.300:FF:000668">
    <property type="entry name" value="Chromosomal replication initiator protein DnaA"/>
    <property type="match status" value="1"/>
</dbReference>
<dbReference type="GO" id="GO:0005886">
    <property type="term" value="C:plasma membrane"/>
    <property type="evidence" value="ECO:0007669"/>
    <property type="project" value="TreeGrafter"/>
</dbReference>
<keyword evidence="6 8" id="KW-0446">Lipid-binding</keyword>
<gene>
    <name evidence="8 14" type="primary">dnaA</name>
    <name evidence="14" type="ORF">COY67_02925</name>
</gene>
<evidence type="ECO:0000256" key="2">
    <source>
        <dbReference type="ARBA" id="ARBA00022490"/>
    </source>
</evidence>
<dbReference type="PANTHER" id="PTHR30050:SF2">
    <property type="entry name" value="CHROMOSOMAL REPLICATION INITIATOR PROTEIN DNAA"/>
    <property type="match status" value="1"/>
</dbReference>
<evidence type="ECO:0000256" key="11">
    <source>
        <dbReference type="RuleBase" id="RU004227"/>
    </source>
</evidence>
<feature type="binding site" evidence="8">
    <location>
        <position position="162"/>
    </location>
    <ligand>
        <name>ATP</name>
        <dbReference type="ChEBI" id="CHEBI:30616"/>
    </ligand>
</feature>
<evidence type="ECO:0000256" key="6">
    <source>
        <dbReference type="ARBA" id="ARBA00023121"/>
    </source>
</evidence>
<evidence type="ECO:0000256" key="7">
    <source>
        <dbReference type="ARBA" id="ARBA00023125"/>
    </source>
</evidence>
<evidence type="ECO:0000256" key="5">
    <source>
        <dbReference type="ARBA" id="ARBA00022840"/>
    </source>
</evidence>
<dbReference type="InterPro" id="IPR027417">
    <property type="entry name" value="P-loop_NTPase"/>
</dbReference>
<evidence type="ECO:0000259" key="13">
    <source>
        <dbReference type="SMART" id="SM00760"/>
    </source>
</evidence>
<sequence>MLESQLWETVLGELELNISKANFTTWFKNTFIVSVDNNSIVLGVPNAFTKAWLENKYHKHILEALNKTSQGEITNLVYKVTTPKEKDISSENLIRAAAQISEPQVEIRPDEPATNKFNLNPKYTFETFIVGRGSDLATAAAKAVVDKPGSVYNPLFLYGGVGLGKTHLLQAVGNAILKNDPKANIVYLNSEKFVNDFINSIKRGTTNELKKHYRNVDVLLIDDIQFIAGKEQTQEEFFHTFNELHQKNKQIVLTSDRPPKAIAEVEARLISRFEWGMIADISAPDLETRYAILEAKCAEKGFVLDSDILSYVAENIQNNVRELEGALNRLIAHHDLNQATLNLETVKSILGSLSLSVKKSGLTPKKIITKVASYYDISIDDLVGSCRRKELVFPRQIVMWIMREELKSSYPSIGQELGGRDHTTAIHSCNKISTELSSGNNKIKSDIDLIRQQLYAS</sequence>
<dbReference type="Pfam" id="PF08299">
    <property type="entry name" value="Bac_DnaA_C"/>
    <property type="match status" value="1"/>
</dbReference>
<reference evidence="15" key="1">
    <citation type="submission" date="2017-09" db="EMBL/GenBank/DDBJ databases">
        <title>Depth-based differentiation of microbial function through sediment-hosted aquifers and enrichment of novel symbionts in the deep terrestrial subsurface.</title>
        <authorList>
            <person name="Probst A.J."/>
            <person name="Ladd B."/>
            <person name="Jarett J.K."/>
            <person name="Geller-Mcgrath D.E."/>
            <person name="Sieber C.M.K."/>
            <person name="Emerson J.B."/>
            <person name="Anantharaman K."/>
            <person name="Thomas B.C."/>
            <person name="Malmstrom R."/>
            <person name="Stieglmeier M."/>
            <person name="Klingl A."/>
            <person name="Woyke T."/>
            <person name="Ryan C.M."/>
            <person name="Banfield J.F."/>
        </authorList>
    </citation>
    <scope>NUCLEOTIDE SEQUENCE [LARGE SCALE GENOMIC DNA]</scope>
</reference>
<accession>A0A2M7RC84</accession>
<dbReference type="InterPro" id="IPR024633">
    <property type="entry name" value="DnaA_N_dom"/>
</dbReference>
<feature type="region of interest" description="Domain IV, binds dsDNA" evidence="8">
    <location>
        <begin position="335"/>
        <end position="457"/>
    </location>
</feature>
<evidence type="ECO:0000256" key="9">
    <source>
        <dbReference type="NCBIfam" id="TIGR00362"/>
    </source>
</evidence>
<dbReference type="Gene3D" id="3.30.300.180">
    <property type="match status" value="1"/>
</dbReference>
<proteinExistence type="inferred from homology"/>
<comment type="function">
    <text evidence="8 10">Plays an essential role in the initiation and regulation of chromosomal replication. ATP-DnaA binds to the origin of replication (oriC) to initiate formation of the DNA replication initiation complex once per cell cycle. Binds the DnaA box (a 9 base pair repeat at the origin) and separates the double-stranded (ds)DNA. Forms a right-handed helical filament on oriC DNA; dsDNA binds to the exterior of the filament while single-stranded (ss)DNA is stabiized in the filament's interior. The ATP-DnaA-oriC complex binds and stabilizes one strand of the AT-rich DNA unwinding element (DUE), permitting loading of DNA polymerase. After initiation quickly degrades to an ADP-DnaA complex that is not apt for DNA replication. Binds acidic phospholipids.</text>
</comment>
<dbReference type="CDD" id="cd00009">
    <property type="entry name" value="AAA"/>
    <property type="match status" value="1"/>
</dbReference>
<evidence type="ECO:0000259" key="12">
    <source>
        <dbReference type="SMART" id="SM00382"/>
    </source>
</evidence>